<dbReference type="PATRIC" id="fig|883067.3.peg.1004"/>
<dbReference type="NCBIfam" id="NF040712">
    <property type="entry name" value="SepH"/>
    <property type="match status" value="1"/>
</dbReference>
<organism evidence="3 4">
    <name type="scientific">Actinotignum schaalii FB123-CNA-2</name>
    <dbReference type="NCBI Taxonomy" id="883067"/>
    <lineage>
        <taxon>Bacteria</taxon>
        <taxon>Bacillati</taxon>
        <taxon>Actinomycetota</taxon>
        <taxon>Actinomycetes</taxon>
        <taxon>Actinomycetales</taxon>
        <taxon>Actinomycetaceae</taxon>
        <taxon>Actinotignum</taxon>
    </lineage>
</organism>
<dbReference type="InterPro" id="IPR021421">
    <property type="entry name" value="DUF3071"/>
</dbReference>
<dbReference type="EMBL" id="AGWM01000010">
    <property type="protein sequence ID" value="EPD27087.1"/>
    <property type="molecule type" value="Genomic_DNA"/>
</dbReference>
<feature type="compositionally biased region" description="Basic and acidic residues" evidence="1">
    <location>
        <begin position="259"/>
        <end position="279"/>
    </location>
</feature>
<evidence type="ECO:0000313" key="4">
    <source>
        <dbReference type="Proteomes" id="UP000014393"/>
    </source>
</evidence>
<feature type="region of interest" description="Disordered" evidence="1">
    <location>
        <begin position="309"/>
        <end position="415"/>
    </location>
</feature>
<keyword evidence="4" id="KW-1185">Reference proteome</keyword>
<evidence type="ECO:0000259" key="2">
    <source>
        <dbReference type="Pfam" id="PF11268"/>
    </source>
</evidence>
<feature type="region of interest" description="Disordered" evidence="1">
    <location>
        <begin position="250"/>
        <end position="285"/>
    </location>
</feature>
<reference evidence="3 4" key="1">
    <citation type="submission" date="2013-05" db="EMBL/GenBank/DDBJ databases">
        <title>The Genome Sequence of Actinobaculum schaalii FB123-CNA2.</title>
        <authorList>
            <consortium name="The Broad Institute Genomics Platform"/>
            <person name="Earl A."/>
            <person name="Ward D."/>
            <person name="Feldgarden M."/>
            <person name="Gevers D."/>
            <person name="Saerens B."/>
            <person name="Vaneechoutte M."/>
            <person name="Walker B."/>
            <person name="Young S."/>
            <person name="Zeng Q."/>
            <person name="Gargeya S."/>
            <person name="Fitzgerald M."/>
            <person name="Haas B."/>
            <person name="Abouelleil A."/>
            <person name="Allen A.W."/>
            <person name="Alvarado L."/>
            <person name="Arachchi H.M."/>
            <person name="Berlin A.M."/>
            <person name="Chapman S.B."/>
            <person name="Gainer-Dewar J."/>
            <person name="Goldberg J."/>
            <person name="Griggs A."/>
            <person name="Gujja S."/>
            <person name="Hansen M."/>
            <person name="Howarth C."/>
            <person name="Imamovic A."/>
            <person name="Ireland A."/>
            <person name="Larimer J."/>
            <person name="McCowan C."/>
            <person name="Murphy C."/>
            <person name="Pearson M."/>
            <person name="Poon T.W."/>
            <person name="Priest M."/>
            <person name="Roberts A."/>
            <person name="Saif S."/>
            <person name="Shea T."/>
            <person name="Sisk P."/>
            <person name="Sykes S."/>
            <person name="Wortman J."/>
            <person name="Nusbaum C."/>
            <person name="Birren B."/>
        </authorList>
    </citation>
    <scope>NUCLEOTIDE SEQUENCE [LARGE SCALE GENOMIC DNA]</scope>
    <source>
        <strain evidence="3 4">FB123-CNA-2</strain>
    </source>
</reference>
<dbReference type="STRING" id="59505.FB03_01435"/>
<evidence type="ECO:0000313" key="3">
    <source>
        <dbReference type="EMBL" id="EPD27087.1"/>
    </source>
</evidence>
<proteinExistence type="predicted"/>
<dbReference type="RefSeq" id="WP_016442647.1">
    <property type="nucleotide sequence ID" value="NZ_KE150262.1"/>
</dbReference>
<accession>S2W3B9</accession>
<dbReference type="InterPro" id="IPR047682">
    <property type="entry name" value="SepH-like"/>
</dbReference>
<dbReference type="eggNOG" id="ENOG502ZCFK">
    <property type="taxonomic scope" value="Bacteria"/>
</dbReference>
<gene>
    <name evidence="3" type="ORF">HMPREF9237_01024</name>
</gene>
<dbReference type="OrthoDB" id="5180791at2"/>
<evidence type="ECO:0000256" key="1">
    <source>
        <dbReference type="SAM" id="MobiDB-lite"/>
    </source>
</evidence>
<dbReference type="Pfam" id="PF11268">
    <property type="entry name" value="DUF3071"/>
    <property type="match status" value="1"/>
</dbReference>
<dbReference type="HOGENOM" id="CLU_021151_2_1_11"/>
<feature type="domain" description="DUF3071" evidence="2">
    <location>
        <begin position="1"/>
        <end position="162"/>
    </location>
</feature>
<sequence length="415" mass="43751">MKKLELLGLQPDGHNLTLNDEEGNRYLLPVTDDLRAALRKDPHPSTPDEEITPMGPREIQALVRAGRSVDDISEMAALPPSRISALAYPIIAERNYTAAQARNYTLGRDVGGFTVEELVTSRLVARDVDTASITWDAVREAGQPWALIVHFVSAGREHEARWFIDTDRHTLQARNDEASWLSETSLTADAGPWRPDHTPAVVPGAADPVFSGTTPPAAVPAAVPASPAALPSATDTPPARASIDEVLASLDSQRGKSRPMPDADHDIDPNEWDGAHRAPEDEEELRAPATIVSLPSREGQLPGQRALLEPEELTQTPVLRPASVSDESGAAGSAAGTVSGAGADSDADGGPSDASTEASGAAGAASASVPAAEKTAPASAPEKTAQAATDARRGRKRTDRPTMPSWDEIVFGKKD</sequence>
<name>S2W3B9_9ACTO</name>
<protein>
    <recommendedName>
        <fullName evidence="2">DUF3071 domain-containing protein</fullName>
    </recommendedName>
</protein>
<comment type="caution">
    <text evidence="3">The sequence shown here is derived from an EMBL/GenBank/DDBJ whole genome shotgun (WGS) entry which is preliminary data.</text>
</comment>
<feature type="compositionally biased region" description="Low complexity" evidence="1">
    <location>
        <begin position="322"/>
        <end position="376"/>
    </location>
</feature>
<dbReference type="AlphaFoldDB" id="S2W3B9"/>
<dbReference type="Proteomes" id="UP000014393">
    <property type="component" value="Unassembled WGS sequence"/>
</dbReference>